<evidence type="ECO:0000313" key="3">
    <source>
        <dbReference type="EMBL" id="RPE29447.1"/>
    </source>
</evidence>
<organism evidence="3 4">
    <name type="scientific">Kitasatospora cineracea</name>
    <dbReference type="NCBI Taxonomy" id="88074"/>
    <lineage>
        <taxon>Bacteria</taxon>
        <taxon>Bacillati</taxon>
        <taxon>Actinomycetota</taxon>
        <taxon>Actinomycetes</taxon>
        <taxon>Kitasatosporales</taxon>
        <taxon>Streptomycetaceae</taxon>
        <taxon>Kitasatospora</taxon>
    </lineage>
</organism>
<feature type="region of interest" description="Disordered" evidence="1">
    <location>
        <begin position="1"/>
        <end position="25"/>
    </location>
</feature>
<dbReference type="PROSITE" id="PS51318">
    <property type="entry name" value="TAT"/>
    <property type="match status" value="1"/>
</dbReference>
<feature type="compositionally biased region" description="Low complexity" evidence="1">
    <location>
        <begin position="1"/>
        <end position="21"/>
    </location>
</feature>
<comment type="caution">
    <text evidence="3">The sequence shown here is derived from an EMBL/GenBank/DDBJ whole genome shotgun (WGS) entry which is preliminary data.</text>
</comment>
<dbReference type="Proteomes" id="UP000267408">
    <property type="component" value="Unassembled WGS sequence"/>
</dbReference>
<dbReference type="EMBL" id="RJVJ01000005">
    <property type="protein sequence ID" value="ROR33962.1"/>
    <property type="molecule type" value="Genomic_DNA"/>
</dbReference>
<dbReference type="OrthoDB" id="4461339at2"/>
<accession>A0A3N4RM28</accession>
<dbReference type="RefSeq" id="WP_123564296.1">
    <property type="nucleotide sequence ID" value="NZ_JBEYIY010000090.1"/>
</dbReference>
<name>A0A3N4RM28_9ACTN</name>
<accession>A0A8G1U909</accession>
<dbReference type="EMBL" id="RKQG01000002">
    <property type="protein sequence ID" value="RPE29447.1"/>
    <property type="molecule type" value="Genomic_DNA"/>
</dbReference>
<keyword evidence="4" id="KW-1185">Reference proteome</keyword>
<proteinExistence type="predicted"/>
<dbReference type="InterPro" id="IPR006311">
    <property type="entry name" value="TAT_signal"/>
</dbReference>
<dbReference type="AlphaFoldDB" id="A0A3N4RM28"/>
<sequence>MRASSPTPAASTVSAASPAAAPRRRRRRLLPPAAVLAGAALLAGVTPGPASAATTAAPGAPYTGMGNCPVAAPAMTNPENLQVGCLVSVTNAGKFTLGSTVVAFNSPITLQFGFYWDKSAPEVSFPDGSSANQYTVVPPTSAPLLSAPMVQINIPGIQNFLPGITSVFAQVELAGPVTKFTPLATGEPYPVFQLPIKLHLYNALFGAHCYVGSDSAPLLLKPTTGATTPTGSTPPMTGDPGTLGYDPDPNGHNALVISETNASLVDNTFAVPGASGCGLLGSLNQIIDWTMGLPAAPGKDSVSFQQTNASFVLDTDVADLSAALRDSAAH</sequence>
<dbReference type="Proteomes" id="UP000266906">
    <property type="component" value="Unassembled WGS sequence"/>
</dbReference>
<evidence type="ECO:0000256" key="1">
    <source>
        <dbReference type="SAM" id="MobiDB-lite"/>
    </source>
</evidence>
<reference evidence="4 5" key="1">
    <citation type="submission" date="2018-11" db="EMBL/GenBank/DDBJ databases">
        <title>Sequencing the genomes of 1000 actinobacteria strains.</title>
        <authorList>
            <person name="Klenk H.-P."/>
        </authorList>
    </citation>
    <scope>NUCLEOTIDE SEQUENCE [LARGE SCALE GENOMIC DNA]</scope>
    <source>
        <strain evidence="2 5">DSM 44780</strain>
        <strain evidence="3 4">DSM 44781</strain>
    </source>
</reference>
<evidence type="ECO:0000313" key="5">
    <source>
        <dbReference type="Proteomes" id="UP000267408"/>
    </source>
</evidence>
<gene>
    <name evidence="3" type="ORF">EDD38_6602</name>
    <name evidence="2" type="ORF">EDD39_7785</name>
</gene>
<evidence type="ECO:0000313" key="4">
    <source>
        <dbReference type="Proteomes" id="UP000266906"/>
    </source>
</evidence>
<evidence type="ECO:0000313" key="2">
    <source>
        <dbReference type="EMBL" id="ROR33962.1"/>
    </source>
</evidence>
<protein>
    <submittedName>
        <fullName evidence="3">Uncharacterized protein</fullName>
    </submittedName>
</protein>